<dbReference type="InterPro" id="IPR045853">
    <property type="entry name" value="Pep_chain_release_fac_I_sf"/>
</dbReference>
<evidence type="ECO:0000313" key="5">
    <source>
        <dbReference type="Proteomes" id="UP000282106"/>
    </source>
</evidence>
<dbReference type="Pfam" id="PF00472">
    <property type="entry name" value="RF-1"/>
    <property type="match status" value="1"/>
</dbReference>
<protein>
    <submittedName>
        <fullName evidence="4">Aminoacyl-tRNA hydrolase</fullName>
        <ecNumber evidence="4">3.1.1.29</ecNumber>
    </submittedName>
</protein>
<feature type="compositionally biased region" description="Basic and acidic residues" evidence="2">
    <location>
        <begin position="124"/>
        <end position="143"/>
    </location>
</feature>
<evidence type="ECO:0000259" key="3">
    <source>
        <dbReference type="Pfam" id="PF00472"/>
    </source>
</evidence>
<dbReference type="GO" id="GO:0072344">
    <property type="term" value="P:rescue of stalled ribosome"/>
    <property type="evidence" value="ECO:0007669"/>
    <property type="project" value="TreeGrafter"/>
</dbReference>
<dbReference type="InterPro" id="IPR000352">
    <property type="entry name" value="Pep_chain_release_fac_I"/>
</dbReference>
<evidence type="ECO:0000256" key="2">
    <source>
        <dbReference type="SAM" id="MobiDB-lite"/>
    </source>
</evidence>
<dbReference type="InParanoid" id="A0A3N0VHV4"/>
<dbReference type="GO" id="GO:0004045">
    <property type="term" value="F:peptidyl-tRNA hydrolase activity"/>
    <property type="evidence" value="ECO:0007669"/>
    <property type="project" value="UniProtKB-EC"/>
</dbReference>
<dbReference type="Gene3D" id="3.30.160.20">
    <property type="match status" value="1"/>
</dbReference>
<feature type="compositionally biased region" description="Basic residues" evidence="2">
    <location>
        <begin position="109"/>
        <end position="123"/>
    </location>
</feature>
<feature type="region of interest" description="Disordered" evidence="2">
    <location>
        <begin position="105"/>
        <end position="143"/>
    </location>
</feature>
<gene>
    <name evidence="4" type="ORF">ED208_05285</name>
</gene>
<proteinExistence type="inferred from homology"/>
<dbReference type="PANTHER" id="PTHR47814:SF1">
    <property type="entry name" value="PEPTIDYL-TRNA HYDROLASE ARFB"/>
    <property type="match status" value="1"/>
</dbReference>
<accession>A0A3N0VHV4</accession>
<reference evidence="4 5" key="1">
    <citation type="submission" date="2018-10" db="EMBL/GenBank/DDBJ databases">
        <authorList>
            <person name="Chen W.-M."/>
        </authorList>
    </citation>
    <scope>NUCLEOTIDE SEQUENCE [LARGE SCALE GENOMIC DNA]</scope>
    <source>
        <strain evidence="4 5">THS-13</strain>
    </source>
</reference>
<dbReference type="PANTHER" id="PTHR47814">
    <property type="entry name" value="PEPTIDYL-TRNA HYDROLASE ARFB"/>
    <property type="match status" value="1"/>
</dbReference>
<dbReference type="FunCoup" id="A0A3N0VHV4">
    <property type="interactions" value="325"/>
</dbReference>
<dbReference type="GO" id="GO:0043022">
    <property type="term" value="F:ribosome binding"/>
    <property type="evidence" value="ECO:0007669"/>
    <property type="project" value="TreeGrafter"/>
</dbReference>
<dbReference type="AlphaFoldDB" id="A0A3N0VHV4"/>
<feature type="domain" description="Prokaryotic-type class I peptide chain release factors" evidence="3">
    <location>
        <begin position="14"/>
        <end position="136"/>
    </location>
</feature>
<sequence>MAPTETPVLEVAGLAVYERELDWQALRAQGSGGQNLHKTESAVQLRYDIRAGSLPVEVQERLLARGDRRISREGVLVIKAQTLRSQDRNREDALARLAELIASAASVPKPRKPTRPSRAAKRRRLDDKGRRSELKAGRGKLLE</sequence>
<dbReference type="Proteomes" id="UP000282106">
    <property type="component" value="Unassembled WGS sequence"/>
</dbReference>
<evidence type="ECO:0000256" key="1">
    <source>
        <dbReference type="ARBA" id="ARBA00010835"/>
    </source>
</evidence>
<comment type="similarity">
    <text evidence="1">Belongs to the prokaryotic/mitochondrial release factor family.</text>
</comment>
<comment type="caution">
    <text evidence="4">The sequence shown here is derived from an EMBL/GenBank/DDBJ whole genome shotgun (WGS) entry which is preliminary data.</text>
</comment>
<evidence type="ECO:0000313" key="4">
    <source>
        <dbReference type="EMBL" id="ROH91798.1"/>
    </source>
</evidence>
<dbReference type="NCBIfam" id="NF006718">
    <property type="entry name" value="PRK09256.1"/>
    <property type="match status" value="1"/>
</dbReference>
<dbReference type="EMBL" id="RJVO01000002">
    <property type="protein sequence ID" value="ROH91798.1"/>
    <property type="molecule type" value="Genomic_DNA"/>
</dbReference>
<dbReference type="GO" id="GO:0003747">
    <property type="term" value="F:translation release factor activity"/>
    <property type="evidence" value="ECO:0007669"/>
    <property type="project" value="InterPro"/>
</dbReference>
<name>A0A3N0VHV4_9GAMM</name>
<keyword evidence="4" id="KW-0378">Hydrolase</keyword>
<organism evidence="4 5">
    <name type="scientific">Stagnimonas aquatica</name>
    <dbReference type="NCBI Taxonomy" id="2689987"/>
    <lineage>
        <taxon>Bacteria</taxon>
        <taxon>Pseudomonadati</taxon>
        <taxon>Pseudomonadota</taxon>
        <taxon>Gammaproteobacteria</taxon>
        <taxon>Nevskiales</taxon>
        <taxon>Nevskiaceae</taxon>
        <taxon>Stagnimonas</taxon>
    </lineage>
</organism>
<keyword evidence="5" id="KW-1185">Reference proteome</keyword>
<dbReference type="EC" id="3.1.1.29" evidence="4"/>
<dbReference type="SUPFAM" id="SSF75620">
    <property type="entry name" value="Release factor"/>
    <property type="match status" value="1"/>
</dbReference>